<organism evidence="1 2">
    <name type="scientific">Diphasiastrum complanatum</name>
    <name type="common">Issler's clubmoss</name>
    <name type="synonym">Lycopodium complanatum</name>
    <dbReference type="NCBI Taxonomy" id="34168"/>
    <lineage>
        <taxon>Eukaryota</taxon>
        <taxon>Viridiplantae</taxon>
        <taxon>Streptophyta</taxon>
        <taxon>Embryophyta</taxon>
        <taxon>Tracheophyta</taxon>
        <taxon>Lycopodiopsida</taxon>
        <taxon>Lycopodiales</taxon>
        <taxon>Lycopodiaceae</taxon>
        <taxon>Lycopodioideae</taxon>
        <taxon>Diphasiastrum</taxon>
    </lineage>
</organism>
<proteinExistence type="predicted"/>
<name>A0ACC2ECU2_DIPCM</name>
<dbReference type="EMBL" id="CM055093">
    <property type="protein sequence ID" value="KAJ7564262.1"/>
    <property type="molecule type" value="Genomic_DNA"/>
</dbReference>
<accession>A0ACC2ECU2</accession>
<gene>
    <name evidence="1" type="ORF">O6H91_02G010100</name>
</gene>
<comment type="caution">
    <text evidence="1">The sequence shown here is derived from an EMBL/GenBank/DDBJ whole genome shotgun (WGS) entry which is preliminary data.</text>
</comment>
<keyword evidence="2" id="KW-1185">Reference proteome</keyword>
<evidence type="ECO:0000313" key="2">
    <source>
        <dbReference type="Proteomes" id="UP001162992"/>
    </source>
</evidence>
<evidence type="ECO:0000313" key="1">
    <source>
        <dbReference type="EMBL" id="KAJ7564262.1"/>
    </source>
</evidence>
<reference evidence="2" key="1">
    <citation type="journal article" date="2024" name="Proc. Natl. Acad. Sci. U.S.A.">
        <title>Extraordinary preservation of gene collinearity over three hundred million years revealed in homosporous lycophytes.</title>
        <authorList>
            <person name="Li C."/>
            <person name="Wickell D."/>
            <person name="Kuo L.Y."/>
            <person name="Chen X."/>
            <person name="Nie B."/>
            <person name="Liao X."/>
            <person name="Peng D."/>
            <person name="Ji J."/>
            <person name="Jenkins J."/>
            <person name="Williams M."/>
            <person name="Shu S."/>
            <person name="Plott C."/>
            <person name="Barry K."/>
            <person name="Rajasekar S."/>
            <person name="Grimwood J."/>
            <person name="Han X."/>
            <person name="Sun S."/>
            <person name="Hou Z."/>
            <person name="He W."/>
            <person name="Dai G."/>
            <person name="Sun C."/>
            <person name="Schmutz J."/>
            <person name="Leebens-Mack J.H."/>
            <person name="Li F.W."/>
            <person name="Wang L."/>
        </authorList>
    </citation>
    <scope>NUCLEOTIDE SEQUENCE [LARGE SCALE GENOMIC DNA]</scope>
    <source>
        <strain evidence="2">cv. PW_Plant_1</strain>
    </source>
</reference>
<protein>
    <submittedName>
        <fullName evidence="1">Uncharacterized protein</fullName>
    </submittedName>
</protein>
<dbReference type="Proteomes" id="UP001162992">
    <property type="component" value="Chromosome 2"/>
</dbReference>
<sequence>MKSFLVITMTALAVAETIALTPEIVKSGQALASVFEILDRESRINPEDPQGEHVDNVKGDVELRNVEFHYPSRPEVTIFKRLTLEVHSGQSLALVGSSGSGKSSVIALIERFYDPVSGYVLIDGKDIRRMNLKSLRKHIGLVQQEPALLATNIYENILFGKEGASESEVIEAAKTANAHNFISALPDGYKTYVGEGGVQLSGGQKQRVAIARAVLKNPAILLLDEATSALDALSEHIVQETLNRSMQGRTSIIIAHRLSTITNANKIAVLEDGIIIEQGSHSDLIRKQDGAYSKLIKLQHI</sequence>